<dbReference type="SUPFAM" id="SSF56219">
    <property type="entry name" value="DNase I-like"/>
    <property type="match status" value="1"/>
</dbReference>
<dbReference type="AlphaFoldDB" id="A0A9J6DEL8"/>
<gene>
    <name evidence="3" type="ORF">HPB51_001073</name>
</gene>
<dbReference type="InterPro" id="IPR005135">
    <property type="entry name" value="Endo/exonuclease/phosphatase"/>
</dbReference>
<comment type="caution">
    <text evidence="3">The sequence shown here is derived from an EMBL/GenBank/DDBJ whole genome shotgun (WGS) entry which is preliminary data.</text>
</comment>
<accession>A0A9J6DEL8</accession>
<feature type="compositionally biased region" description="Basic residues" evidence="1">
    <location>
        <begin position="44"/>
        <end position="63"/>
    </location>
</feature>
<evidence type="ECO:0000313" key="3">
    <source>
        <dbReference type="EMBL" id="KAH8020401.1"/>
    </source>
</evidence>
<dbReference type="InterPro" id="IPR036691">
    <property type="entry name" value="Endo/exonu/phosph_ase_sf"/>
</dbReference>
<name>A0A9J6DEL8_RHIMP</name>
<dbReference type="Gene3D" id="3.60.10.10">
    <property type="entry name" value="Endonuclease/exonuclease/phosphatase"/>
    <property type="match status" value="1"/>
</dbReference>
<dbReference type="Proteomes" id="UP000821866">
    <property type="component" value="Chromosome 7"/>
</dbReference>
<evidence type="ECO:0000256" key="1">
    <source>
        <dbReference type="SAM" id="MobiDB-lite"/>
    </source>
</evidence>
<reference evidence="3" key="2">
    <citation type="submission" date="2021-09" db="EMBL/GenBank/DDBJ databases">
        <authorList>
            <person name="Jia N."/>
            <person name="Wang J."/>
            <person name="Shi W."/>
            <person name="Du L."/>
            <person name="Sun Y."/>
            <person name="Zhan W."/>
            <person name="Jiang J."/>
            <person name="Wang Q."/>
            <person name="Zhang B."/>
            <person name="Ji P."/>
            <person name="Sakyi L.B."/>
            <person name="Cui X."/>
            <person name="Yuan T."/>
            <person name="Jiang B."/>
            <person name="Yang W."/>
            <person name="Lam T.T.-Y."/>
            <person name="Chang Q."/>
            <person name="Ding S."/>
            <person name="Wang X."/>
            <person name="Zhu J."/>
            <person name="Ruan X."/>
            <person name="Zhao L."/>
            <person name="Wei J."/>
            <person name="Que T."/>
            <person name="Du C."/>
            <person name="Cheng J."/>
            <person name="Dai P."/>
            <person name="Han X."/>
            <person name="Huang E."/>
            <person name="Gao Y."/>
            <person name="Liu J."/>
            <person name="Shao H."/>
            <person name="Ye R."/>
            <person name="Li L."/>
            <person name="Wei W."/>
            <person name="Wang X."/>
            <person name="Wang C."/>
            <person name="Huo Q."/>
            <person name="Li W."/>
            <person name="Guo W."/>
            <person name="Chen H."/>
            <person name="Chen S."/>
            <person name="Zhou L."/>
            <person name="Zhou L."/>
            <person name="Ni X."/>
            <person name="Tian J."/>
            <person name="Zhou Y."/>
            <person name="Sheng Y."/>
            <person name="Liu T."/>
            <person name="Pan Y."/>
            <person name="Xia L."/>
            <person name="Li J."/>
            <person name="Zhao F."/>
            <person name="Cao W."/>
        </authorList>
    </citation>
    <scope>NUCLEOTIDE SEQUENCE</scope>
    <source>
        <strain evidence="3">Rmic-2018</strain>
        <tissue evidence="3">Larvae</tissue>
    </source>
</reference>
<proteinExistence type="predicted"/>
<feature type="compositionally biased region" description="Polar residues" evidence="1">
    <location>
        <begin position="1"/>
        <end position="42"/>
    </location>
</feature>
<dbReference type="GO" id="GO:0003824">
    <property type="term" value="F:catalytic activity"/>
    <property type="evidence" value="ECO:0007669"/>
    <property type="project" value="InterPro"/>
</dbReference>
<feature type="domain" description="Endonuclease/exonuclease/phosphatase" evidence="2">
    <location>
        <begin position="140"/>
        <end position="192"/>
    </location>
</feature>
<feature type="region of interest" description="Disordered" evidence="1">
    <location>
        <begin position="1"/>
        <end position="81"/>
    </location>
</feature>
<dbReference type="Pfam" id="PF14529">
    <property type="entry name" value="Exo_endo_phos_2"/>
    <property type="match status" value="1"/>
</dbReference>
<keyword evidence="4" id="KW-1185">Reference proteome</keyword>
<sequence length="210" mass="22946">MPAIQSKNAWSNGPSKSVGCSTDNPGQTSKAATTQPPSNTKQGGKTRNRSTSRTRGGHSRSSLRSRTQPPARPEDNQETGVNAKLVGYTTFNTTVAEGFNPYTALILHRNLTAKAIDLAFEDIAYNFVEILPKKKTYPTLYILNAYNPPNNRGIVASKLIVKAQKLARSSPVIIAGDFNAHHPAWGYKSCDKKPMYNLTRAGLNPPHRPE</sequence>
<evidence type="ECO:0000259" key="2">
    <source>
        <dbReference type="Pfam" id="PF14529"/>
    </source>
</evidence>
<protein>
    <recommendedName>
        <fullName evidence="2">Endonuclease/exonuclease/phosphatase domain-containing protein</fullName>
    </recommendedName>
</protein>
<evidence type="ECO:0000313" key="4">
    <source>
        <dbReference type="Proteomes" id="UP000821866"/>
    </source>
</evidence>
<reference evidence="3" key="1">
    <citation type="journal article" date="2020" name="Cell">
        <title>Large-Scale Comparative Analyses of Tick Genomes Elucidate Their Genetic Diversity and Vector Capacities.</title>
        <authorList>
            <consortium name="Tick Genome and Microbiome Consortium (TIGMIC)"/>
            <person name="Jia N."/>
            <person name="Wang J."/>
            <person name="Shi W."/>
            <person name="Du L."/>
            <person name="Sun Y."/>
            <person name="Zhan W."/>
            <person name="Jiang J.F."/>
            <person name="Wang Q."/>
            <person name="Zhang B."/>
            <person name="Ji P."/>
            <person name="Bell-Sakyi L."/>
            <person name="Cui X.M."/>
            <person name="Yuan T.T."/>
            <person name="Jiang B.G."/>
            <person name="Yang W.F."/>
            <person name="Lam T.T."/>
            <person name="Chang Q.C."/>
            <person name="Ding S.J."/>
            <person name="Wang X.J."/>
            <person name="Zhu J.G."/>
            <person name="Ruan X.D."/>
            <person name="Zhao L."/>
            <person name="Wei J.T."/>
            <person name="Ye R.Z."/>
            <person name="Que T.C."/>
            <person name="Du C.H."/>
            <person name="Zhou Y.H."/>
            <person name="Cheng J.X."/>
            <person name="Dai P.F."/>
            <person name="Guo W.B."/>
            <person name="Han X.H."/>
            <person name="Huang E.J."/>
            <person name="Li L.F."/>
            <person name="Wei W."/>
            <person name="Gao Y.C."/>
            <person name="Liu J.Z."/>
            <person name="Shao H.Z."/>
            <person name="Wang X."/>
            <person name="Wang C.C."/>
            <person name="Yang T.C."/>
            <person name="Huo Q.B."/>
            <person name="Li W."/>
            <person name="Chen H.Y."/>
            <person name="Chen S.E."/>
            <person name="Zhou L.G."/>
            <person name="Ni X.B."/>
            <person name="Tian J.H."/>
            <person name="Sheng Y."/>
            <person name="Liu T."/>
            <person name="Pan Y.S."/>
            <person name="Xia L.Y."/>
            <person name="Li J."/>
            <person name="Zhao F."/>
            <person name="Cao W.C."/>
        </authorList>
    </citation>
    <scope>NUCLEOTIDE SEQUENCE</scope>
    <source>
        <strain evidence="3">Rmic-2018</strain>
    </source>
</reference>
<dbReference type="EMBL" id="JABSTU010000009">
    <property type="protein sequence ID" value="KAH8020401.1"/>
    <property type="molecule type" value="Genomic_DNA"/>
</dbReference>
<organism evidence="3 4">
    <name type="scientific">Rhipicephalus microplus</name>
    <name type="common">Cattle tick</name>
    <name type="synonym">Boophilus microplus</name>
    <dbReference type="NCBI Taxonomy" id="6941"/>
    <lineage>
        <taxon>Eukaryota</taxon>
        <taxon>Metazoa</taxon>
        <taxon>Ecdysozoa</taxon>
        <taxon>Arthropoda</taxon>
        <taxon>Chelicerata</taxon>
        <taxon>Arachnida</taxon>
        <taxon>Acari</taxon>
        <taxon>Parasitiformes</taxon>
        <taxon>Ixodida</taxon>
        <taxon>Ixodoidea</taxon>
        <taxon>Ixodidae</taxon>
        <taxon>Rhipicephalinae</taxon>
        <taxon>Rhipicephalus</taxon>
        <taxon>Boophilus</taxon>
    </lineage>
</organism>